<dbReference type="PANTHER" id="PTHR10665">
    <property type="entry name" value="RECOMBINING BINDING PROTEIN SUPPRESSOR OF HAIRLESS"/>
    <property type="match status" value="1"/>
</dbReference>
<reference evidence="10 11" key="1">
    <citation type="submission" date="2016-07" db="EMBL/GenBank/DDBJ databases">
        <title>Draft genome of the white-rot fungus Obba rivulosa 3A-2.</title>
        <authorList>
            <consortium name="DOE Joint Genome Institute"/>
            <person name="Miettinen O."/>
            <person name="Riley R."/>
            <person name="Acob R."/>
            <person name="Barry K."/>
            <person name="Cullen D."/>
            <person name="De Vries R."/>
            <person name="Hainaut M."/>
            <person name="Hatakka A."/>
            <person name="Henrissat B."/>
            <person name="Hilden K."/>
            <person name="Kuo R."/>
            <person name="Labutti K."/>
            <person name="Lipzen A."/>
            <person name="Makela M.R."/>
            <person name="Sandor L."/>
            <person name="Spatafora J.W."/>
            <person name="Grigoriev I.V."/>
            <person name="Hibbett D.S."/>
        </authorList>
    </citation>
    <scope>NUCLEOTIDE SEQUENCE [LARGE SCALE GENOMIC DNA]</scope>
    <source>
        <strain evidence="10 11">3A-2</strain>
    </source>
</reference>
<evidence type="ECO:0000256" key="5">
    <source>
        <dbReference type="ARBA" id="ARBA00023163"/>
    </source>
</evidence>
<dbReference type="SUPFAM" id="SSF110217">
    <property type="entry name" value="DNA-binding protein LAG-1 (CSL)"/>
    <property type="match status" value="1"/>
</dbReference>
<dbReference type="SUPFAM" id="SSF49417">
    <property type="entry name" value="p53-like transcription factors"/>
    <property type="match status" value="1"/>
</dbReference>
<keyword evidence="3" id="KW-0805">Transcription regulation</keyword>
<feature type="compositionally biased region" description="Polar residues" evidence="7">
    <location>
        <begin position="71"/>
        <end position="84"/>
    </location>
</feature>
<dbReference type="InterPro" id="IPR040159">
    <property type="entry name" value="CLS_fam"/>
</dbReference>
<feature type="region of interest" description="Disordered" evidence="7">
    <location>
        <begin position="541"/>
        <end position="568"/>
    </location>
</feature>
<evidence type="ECO:0000313" key="11">
    <source>
        <dbReference type="Proteomes" id="UP000250043"/>
    </source>
</evidence>
<dbReference type="SMART" id="SM01268">
    <property type="entry name" value="BTD"/>
    <property type="match status" value="1"/>
</dbReference>
<evidence type="ECO:0000256" key="2">
    <source>
        <dbReference type="ARBA" id="ARBA00009704"/>
    </source>
</evidence>
<accession>A0A8E2DS62</accession>
<dbReference type="OrthoDB" id="5600360at2759"/>
<dbReference type="Gene3D" id="2.60.40.1450">
    <property type="entry name" value="LAG1, DNA binding domain"/>
    <property type="match status" value="1"/>
</dbReference>
<gene>
    <name evidence="10" type="ORF">OBBRIDRAFT_801031</name>
</gene>
<feature type="compositionally biased region" description="Basic and acidic residues" evidence="7">
    <location>
        <begin position="122"/>
        <end position="135"/>
    </location>
</feature>
<dbReference type="InterPro" id="IPR015350">
    <property type="entry name" value="Beta-trefoil_DNA-bd_dom"/>
</dbReference>
<protein>
    <recommendedName>
        <fullName evidence="12">Transcription factor</fullName>
    </recommendedName>
</protein>
<evidence type="ECO:0000256" key="3">
    <source>
        <dbReference type="ARBA" id="ARBA00023015"/>
    </source>
</evidence>
<keyword evidence="4" id="KW-0238">DNA-binding</keyword>
<dbReference type="InterPro" id="IPR015351">
    <property type="entry name" value="RBP-J/Cbf11/Cbf12_DNA-bd"/>
</dbReference>
<dbReference type="GO" id="GO:0000978">
    <property type="term" value="F:RNA polymerase II cis-regulatory region sequence-specific DNA binding"/>
    <property type="evidence" value="ECO:0007669"/>
    <property type="project" value="InterPro"/>
</dbReference>
<dbReference type="GO" id="GO:0005634">
    <property type="term" value="C:nucleus"/>
    <property type="evidence" value="ECO:0007669"/>
    <property type="project" value="UniProtKB-SubCell"/>
</dbReference>
<dbReference type="Pfam" id="PF09271">
    <property type="entry name" value="LAG1-DNAbind"/>
    <property type="match status" value="2"/>
</dbReference>
<dbReference type="SMART" id="SM01267">
    <property type="entry name" value="LAG1_DNAbind"/>
    <property type="match status" value="1"/>
</dbReference>
<dbReference type="GO" id="GO:0001228">
    <property type="term" value="F:DNA-binding transcription activator activity, RNA polymerase II-specific"/>
    <property type="evidence" value="ECO:0007669"/>
    <property type="project" value="InterPro"/>
</dbReference>
<dbReference type="InterPro" id="IPR037095">
    <property type="entry name" value="RBP-J/Cbf11_DNA-bd_sf"/>
</dbReference>
<feature type="compositionally biased region" description="Polar residues" evidence="7">
    <location>
        <begin position="8"/>
        <end position="37"/>
    </location>
</feature>
<evidence type="ECO:0000313" key="10">
    <source>
        <dbReference type="EMBL" id="OCH94783.1"/>
    </source>
</evidence>
<evidence type="ECO:0008006" key="12">
    <source>
        <dbReference type="Google" id="ProtNLM"/>
    </source>
</evidence>
<sequence length="649" mass="68776">MAPAPAAESQTHLQSLANTHESSRSASPQQSNLTLHVSSPHAPLHAQQPGSSQSPHASSHPTSPTGADHQAVSTIQSILASSNDAPAPVNGQPHTWNSTTSPIERDRLNALPAPPTHRPNKRKLDASEAQDPHNKIRRVVRDHVSQDPARVMPMTTVLCLHAAVAQKSYGSEKRFLCPPPVVHIEGPVWNLKHQQLTMAVVSEAGERSCEQKAPLDHSLTASFKFLHVNGSAKTKSFQLTLDIAEPHLSADAGDVSSTGRVWASFDSAPVTIISKPSKKTAKTRNISSCILAGGPVSLFNRINSQTVRTKYMTVERSQLCASNIAWSAFNVNVVRPGGDSAHNLGGPQPVTYGSEIVLADTVSGTQTAPLVIRKVDKGRIASDDGGPVSQMQKIALQRVNSDGTRHYLSAAGPMPGAPGVVVPSAPGLSNQAGTHPLLFQAPRVREEVKDGVRVITDEVDDYLCWTIVGIYPKTRAQVPLDIYLGNIGPLRHRVYQATPPGPMTNMATFVNGSNAPGHLHTIVHVDLPPVAEVLKALQEDSTAPANGEAASPRNGNAEGASGGSQRVKPESIAGRSLPLLFIRAYDGVGYHSGRAIACENVFHNIDLGNVGNAATTPPAVVPNNGLLAAAQEAANQVDDGLYGWTLRVI</sequence>
<keyword evidence="11" id="KW-1185">Reference proteome</keyword>
<feature type="compositionally biased region" description="Low complexity" evidence="7">
    <location>
        <begin position="45"/>
        <end position="66"/>
    </location>
</feature>
<name>A0A8E2DS62_9APHY</name>
<organism evidence="10 11">
    <name type="scientific">Obba rivulosa</name>
    <dbReference type="NCBI Taxonomy" id="1052685"/>
    <lineage>
        <taxon>Eukaryota</taxon>
        <taxon>Fungi</taxon>
        <taxon>Dikarya</taxon>
        <taxon>Basidiomycota</taxon>
        <taxon>Agaricomycotina</taxon>
        <taxon>Agaricomycetes</taxon>
        <taxon>Polyporales</taxon>
        <taxon>Gelatoporiaceae</taxon>
        <taxon>Obba</taxon>
    </lineage>
</organism>
<feature type="region of interest" description="Disordered" evidence="7">
    <location>
        <begin position="1"/>
        <end position="135"/>
    </location>
</feature>
<proteinExistence type="inferred from homology"/>
<dbReference type="InterPro" id="IPR036358">
    <property type="entry name" value="BTD_sf"/>
</dbReference>
<feature type="domain" description="RBP-J/Cbf11/Cbf12 DNA binding" evidence="8">
    <location>
        <begin position="156"/>
        <end position="287"/>
    </location>
</feature>
<comment type="similarity">
    <text evidence="2">Belongs to the Su(H) family.</text>
</comment>
<keyword evidence="6" id="KW-0539">Nucleus</keyword>
<feature type="domain" description="Beta-trefoil DNA-binding" evidence="9">
    <location>
        <begin position="288"/>
        <end position="465"/>
    </location>
</feature>
<evidence type="ECO:0000256" key="7">
    <source>
        <dbReference type="SAM" id="MobiDB-lite"/>
    </source>
</evidence>
<evidence type="ECO:0000256" key="1">
    <source>
        <dbReference type="ARBA" id="ARBA00004123"/>
    </source>
</evidence>
<evidence type="ECO:0000256" key="4">
    <source>
        <dbReference type="ARBA" id="ARBA00023125"/>
    </source>
</evidence>
<dbReference type="Gene3D" id="2.80.10.50">
    <property type="match status" value="1"/>
</dbReference>
<keyword evidence="5" id="KW-0804">Transcription</keyword>
<dbReference type="Pfam" id="PF09270">
    <property type="entry name" value="BTD"/>
    <property type="match status" value="1"/>
</dbReference>
<evidence type="ECO:0000259" key="8">
    <source>
        <dbReference type="SMART" id="SM01267"/>
    </source>
</evidence>
<comment type="subcellular location">
    <subcellularLocation>
        <location evidence="1">Nucleus</location>
    </subcellularLocation>
</comment>
<dbReference type="InterPro" id="IPR008967">
    <property type="entry name" value="p53-like_TF_DNA-bd_sf"/>
</dbReference>
<dbReference type="EMBL" id="KV722341">
    <property type="protein sequence ID" value="OCH94783.1"/>
    <property type="molecule type" value="Genomic_DNA"/>
</dbReference>
<evidence type="ECO:0000259" key="9">
    <source>
        <dbReference type="SMART" id="SM01268"/>
    </source>
</evidence>
<dbReference type="Proteomes" id="UP000250043">
    <property type="component" value="Unassembled WGS sequence"/>
</dbReference>
<dbReference type="AlphaFoldDB" id="A0A8E2DS62"/>
<evidence type="ECO:0000256" key="6">
    <source>
        <dbReference type="ARBA" id="ARBA00023242"/>
    </source>
</evidence>
<feature type="compositionally biased region" description="Polar residues" evidence="7">
    <location>
        <begin position="92"/>
        <end position="102"/>
    </location>
</feature>